<comment type="caution">
    <text evidence="1">The sequence shown here is derived from an EMBL/GenBank/DDBJ whole genome shotgun (WGS) entry which is preliminary data.</text>
</comment>
<name>A0AAV4NWQ0_CAEEX</name>
<protein>
    <submittedName>
        <fullName evidence="1">Uncharacterized protein</fullName>
    </submittedName>
</protein>
<dbReference type="AlphaFoldDB" id="A0AAV4NWQ0"/>
<sequence length="98" mass="11720">MPGEAYGTNNEALPIDVFMRLYLPFTLKPRHELRSSYMPEHSIFSKYRFRNNESAFAKTRCRNEEISLRKDEKITLHLSRLLRRNDAKTNVYHAYPEK</sequence>
<proteinExistence type="predicted"/>
<accession>A0AAV4NWQ0</accession>
<evidence type="ECO:0000313" key="2">
    <source>
        <dbReference type="Proteomes" id="UP001054945"/>
    </source>
</evidence>
<evidence type="ECO:0000313" key="1">
    <source>
        <dbReference type="EMBL" id="GIX88725.1"/>
    </source>
</evidence>
<organism evidence="1 2">
    <name type="scientific">Caerostris extrusa</name>
    <name type="common">Bark spider</name>
    <name type="synonym">Caerostris bankana</name>
    <dbReference type="NCBI Taxonomy" id="172846"/>
    <lineage>
        <taxon>Eukaryota</taxon>
        <taxon>Metazoa</taxon>
        <taxon>Ecdysozoa</taxon>
        <taxon>Arthropoda</taxon>
        <taxon>Chelicerata</taxon>
        <taxon>Arachnida</taxon>
        <taxon>Araneae</taxon>
        <taxon>Araneomorphae</taxon>
        <taxon>Entelegynae</taxon>
        <taxon>Araneoidea</taxon>
        <taxon>Araneidae</taxon>
        <taxon>Caerostris</taxon>
    </lineage>
</organism>
<keyword evidence="2" id="KW-1185">Reference proteome</keyword>
<reference evidence="1 2" key="1">
    <citation type="submission" date="2021-06" db="EMBL/GenBank/DDBJ databases">
        <title>Caerostris extrusa draft genome.</title>
        <authorList>
            <person name="Kono N."/>
            <person name="Arakawa K."/>
        </authorList>
    </citation>
    <scope>NUCLEOTIDE SEQUENCE [LARGE SCALE GENOMIC DNA]</scope>
</reference>
<dbReference type="Proteomes" id="UP001054945">
    <property type="component" value="Unassembled WGS sequence"/>
</dbReference>
<gene>
    <name evidence="1" type="ORF">CEXT_24001</name>
</gene>
<dbReference type="EMBL" id="BPLR01021354">
    <property type="protein sequence ID" value="GIX88725.1"/>
    <property type="molecule type" value="Genomic_DNA"/>
</dbReference>